<dbReference type="Proteomes" id="UP000245133">
    <property type="component" value="Unassembled WGS sequence"/>
</dbReference>
<protein>
    <submittedName>
        <fullName evidence="2">AMP-dependent synthetase and ligase</fullName>
    </submittedName>
</protein>
<dbReference type="InterPro" id="IPR052987">
    <property type="entry name" value="Chloroplast_AMP-bd_Enzymes"/>
</dbReference>
<evidence type="ECO:0000259" key="1">
    <source>
        <dbReference type="Pfam" id="PF00501"/>
    </source>
</evidence>
<dbReference type="Pfam" id="PF00501">
    <property type="entry name" value="AMP-binding"/>
    <property type="match status" value="1"/>
</dbReference>
<keyword evidence="3" id="KW-1185">Reference proteome</keyword>
<dbReference type="PROSITE" id="PS00455">
    <property type="entry name" value="AMP_BINDING"/>
    <property type="match status" value="1"/>
</dbReference>
<dbReference type="Pfam" id="PF23562">
    <property type="entry name" value="AMP-binding_C_3"/>
    <property type="match status" value="1"/>
</dbReference>
<evidence type="ECO:0000313" key="2">
    <source>
        <dbReference type="EMBL" id="GBF50355.1"/>
    </source>
</evidence>
<dbReference type="PANTHER" id="PTHR43813">
    <property type="entry name" value="ACYL-ACTIVATING ENZYME 16, CHLOROPLASTIC-RELATED"/>
    <property type="match status" value="1"/>
</dbReference>
<dbReference type="SUPFAM" id="SSF56801">
    <property type="entry name" value="Acetyl-CoA synthetase-like"/>
    <property type="match status" value="1"/>
</dbReference>
<name>A0A2P2E0E3_9LEPT</name>
<dbReference type="PANTHER" id="PTHR43813:SF1">
    <property type="entry name" value="ACYL-ACTIVATING ENZYME 16, CHLOROPLASTIC-RELATED"/>
    <property type="match status" value="1"/>
</dbReference>
<dbReference type="RefSeq" id="WP_108976186.1">
    <property type="nucleotide sequence ID" value="NZ_BFBB01000004.1"/>
</dbReference>
<keyword evidence="2" id="KW-0436">Ligase</keyword>
<dbReference type="EMBL" id="BFBB01000004">
    <property type="protein sequence ID" value="GBF50355.1"/>
    <property type="molecule type" value="Genomic_DNA"/>
</dbReference>
<evidence type="ECO:0000313" key="3">
    <source>
        <dbReference type="Proteomes" id="UP000245133"/>
    </source>
</evidence>
<sequence>MSKTLVNLLDTAFLQWQNLPAFAYKLEKSYQFISFQQLKQKAEYLACALIHLGLERGDRVALVSDNRWEWIITSLGINYAGGVDVPRGSDATDEDLKYIIAHSESKFVFVENAQMRERIVRMRTELPNCIEVFLLDGSYQFPNLGTLLGEGEILQKRDADALRDRISEIQSNDLVTIIYTSGTTGNPKGVMLSHANFVSQIENVPIHLHSGERILSILPVWHIFERIFEYMSLAKGACTYYSNVKTLREDLKSVKPTFMASAPRLWESLFHAIHTQVNKGTRFQKQFFSFAINVAKYHKLALLYALNRIDGVEISKLKYPSLLRPLYLLFAVLSYPAYQLFNQLVFKKIKSILGGHLKTSVSGGGSLPFYIDLFFSWIGVSVLEGYGMTETSPIIAMRKDSSSAPGTVGVAFPNTEIKLVDPETKQTIRKAYQKGEILVKGPQLMKGYLKGPEKTSQVIVDNWLHTGDLGMYTFRKELKLVGRIKETIVLLGGENVEPVPIEVKILESSAIEQCMVVGQDKKYLTALVLPRLEYFKEYGQSWSDLKENREVYEILKKEIQSRNGQSQGFKSFERVVDFHLLDMPFGVGEELTAKLSLKRNFILEKYSQAIEAMYRK</sequence>
<dbReference type="InterPro" id="IPR042099">
    <property type="entry name" value="ANL_N_sf"/>
</dbReference>
<feature type="domain" description="AMP-dependent synthetase/ligase" evidence="1">
    <location>
        <begin position="15"/>
        <end position="449"/>
    </location>
</feature>
<accession>A0A2P2E0E3</accession>
<dbReference type="InterPro" id="IPR020845">
    <property type="entry name" value="AMP-binding_CS"/>
</dbReference>
<organism evidence="2 3">
    <name type="scientific">Leptospira ryugenii</name>
    <dbReference type="NCBI Taxonomy" id="1917863"/>
    <lineage>
        <taxon>Bacteria</taxon>
        <taxon>Pseudomonadati</taxon>
        <taxon>Spirochaetota</taxon>
        <taxon>Spirochaetia</taxon>
        <taxon>Leptospirales</taxon>
        <taxon>Leptospiraceae</taxon>
        <taxon>Leptospira</taxon>
    </lineage>
</organism>
<dbReference type="InterPro" id="IPR000873">
    <property type="entry name" value="AMP-dep_synth/lig_dom"/>
</dbReference>
<gene>
    <name evidence="2" type="ORF">LPTSP4_18800</name>
</gene>
<comment type="caution">
    <text evidence="2">The sequence shown here is derived from an EMBL/GenBank/DDBJ whole genome shotgun (WGS) entry which is preliminary data.</text>
</comment>
<dbReference type="GO" id="GO:0016874">
    <property type="term" value="F:ligase activity"/>
    <property type="evidence" value="ECO:0007669"/>
    <property type="project" value="UniProtKB-KW"/>
</dbReference>
<dbReference type="Gene3D" id="3.40.50.12780">
    <property type="entry name" value="N-terminal domain of ligase-like"/>
    <property type="match status" value="1"/>
</dbReference>
<proteinExistence type="predicted"/>
<dbReference type="AlphaFoldDB" id="A0A2P2E0E3"/>
<dbReference type="OrthoDB" id="311554at2"/>
<reference evidence="2 3" key="1">
    <citation type="submission" date="2018-02" db="EMBL/GenBank/DDBJ databases">
        <title>Novel Leptospira species isolated from soil and water in Japan.</title>
        <authorList>
            <person name="Nakao R."/>
            <person name="Masuzawa T."/>
        </authorList>
    </citation>
    <scope>NUCLEOTIDE SEQUENCE [LARGE SCALE GENOMIC DNA]</scope>
    <source>
        <strain evidence="2 3">YH101</strain>
    </source>
</reference>